<evidence type="ECO:0000313" key="3">
    <source>
        <dbReference type="EMBL" id="VEJ29556.1"/>
    </source>
</evidence>
<feature type="compositionally biased region" description="Polar residues" evidence="1">
    <location>
        <begin position="370"/>
        <end position="397"/>
    </location>
</feature>
<keyword evidence="2" id="KW-1133">Transmembrane helix</keyword>
<feature type="compositionally biased region" description="Polar residues" evidence="1">
    <location>
        <begin position="573"/>
        <end position="586"/>
    </location>
</feature>
<protein>
    <submittedName>
        <fullName evidence="3">Uncharacterized protein</fullName>
    </submittedName>
</protein>
<feature type="compositionally biased region" description="Polar residues" evidence="1">
    <location>
        <begin position="295"/>
        <end position="307"/>
    </location>
</feature>
<feature type="compositionally biased region" description="Pro residues" evidence="1">
    <location>
        <begin position="138"/>
        <end position="148"/>
    </location>
</feature>
<dbReference type="Proteomes" id="UP000270988">
    <property type="component" value="Chromosome"/>
</dbReference>
<accession>A0A3S4ZLY9</accession>
<dbReference type="AlphaFoldDB" id="A0A3S4ZLY9"/>
<dbReference type="EMBL" id="LR134521">
    <property type="protein sequence ID" value="VEJ29556.1"/>
    <property type="molecule type" value="Genomic_DNA"/>
</dbReference>
<gene>
    <name evidence="3" type="ORF">NCTC10918_00816</name>
</gene>
<proteinExistence type="predicted"/>
<feature type="transmembrane region" description="Helical" evidence="2">
    <location>
        <begin position="681"/>
        <end position="702"/>
    </location>
</feature>
<evidence type="ECO:0000256" key="2">
    <source>
        <dbReference type="SAM" id="Phobius"/>
    </source>
</evidence>
<keyword evidence="2" id="KW-0472">Membrane</keyword>
<feature type="compositionally biased region" description="Polar residues" evidence="1">
    <location>
        <begin position="206"/>
        <end position="233"/>
    </location>
</feature>
<feature type="compositionally biased region" description="Low complexity" evidence="1">
    <location>
        <begin position="502"/>
        <end position="518"/>
    </location>
</feature>
<feature type="compositionally biased region" description="Low complexity" evidence="1">
    <location>
        <begin position="451"/>
        <end position="467"/>
    </location>
</feature>
<feature type="region of interest" description="Disordered" evidence="1">
    <location>
        <begin position="126"/>
        <end position="151"/>
    </location>
</feature>
<keyword evidence="2" id="KW-0812">Transmembrane</keyword>
<reference evidence="3 4" key="1">
    <citation type="submission" date="2018-12" db="EMBL/GenBank/DDBJ databases">
        <authorList>
            <consortium name="Pathogen Informatics"/>
        </authorList>
    </citation>
    <scope>NUCLEOTIDE SEQUENCE [LARGE SCALE GENOMIC DNA]</scope>
    <source>
        <strain evidence="3 4">NCTC10918</strain>
    </source>
</reference>
<feature type="region of interest" description="Disordered" evidence="1">
    <location>
        <begin position="194"/>
        <end position="258"/>
    </location>
</feature>
<dbReference type="STRING" id="762948.HMPREF0733_12065"/>
<sequence>MAEAKGKEEKPYSEGDAYLYETYVTEDGIEVPPPTRVMGPRRLARYREDVANYLRAMGRGERPNPVENMGSLANTHDIDPRVLAVQRRFAALATQGSIKLNANDEEKLHEPEPLTSTMRALRPEEVKANKPAPAAAPAAPPVPAPQPQPEDSLLQDSLHVEADDLTFTSSIPIISPDTSPKMHQYMVRDEPVVEGEDTEIVETEDQTVSSQARPATAPQPTVKPSDSKAQQSRHTADAQSEADENRINVAPVPLNLPSPIRAMDAQGLDLSVLDEKSQQDSASAQAGSEAKEQNDTVAAKSSAQHAQTGALPAQKAAKNGSAKRKPSATGTVPKIPARTGSMPKVSDRTGSTPKVKVSEQKDTAPKVVNPWNTVRLQNPMSADSPSQASERTGSTPKVSPRTGSVSQVSSSRTGSVPKVPTRTGSMAKVSDRTGSTPKVSERTGATPKVNTRTGSVSQVSSSRTGSVPKVPTRTGSMAKVSDRTGSTPKVSERTGATPKVNTRTGSVSQVSSSRTGSVPKVPTRTGSMAKVSDRTGSTPKVSERTGATPKVNARTGSLSQVKKSDSAPAKSPATGSTSAVKPSPQSKDAKPVAPSKNKPGFDKALNDGKNLTSDQATELAQRVSARTEKAMTSSIAKVNAAKSPRRLGNTASMKQVPATNTDETVSKYESIETSENKSLSLLSWIVIIGCIVLAILGVYMFISNQR</sequence>
<evidence type="ECO:0000256" key="1">
    <source>
        <dbReference type="SAM" id="MobiDB-lite"/>
    </source>
</evidence>
<feature type="compositionally biased region" description="Low complexity" evidence="1">
    <location>
        <begin position="399"/>
        <end position="417"/>
    </location>
</feature>
<name>A0A3S4ZLY9_9MICC</name>
<feature type="region of interest" description="Disordered" evidence="1">
    <location>
        <begin position="274"/>
        <end position="612"/>
    </location>
</feature>
<organism evidence="3 4">
    <name type="scientific">Rothia dentocariosa</name>
    <dbReference type="NCBI Taxonomy" id="2047"/>
    <lineage>
        <taxon>Bacteria</taxon>
        <taxon>Bacillati</taxon>
        <taxon>Actinomycetota</taxon>
        <taxon>Actinomycetes</taxon>
        <taxon>Micrococcales</taxon>
        <taxon>Micrococcaceae</taxon>
        <taxon>Rothia</taxon>
    </lineage>
</organism>
<evidence type="ECO:0000313" key="4">
    <source>
        <dbReference type="Proteomes" id="UP000270988"/>
    </source>
</evidence>
<feature type="compositionally biased region" description="Acidic residues" evidence="1">
    <location>
        <begin position="194"/>
        <end position="205"/>
    </location>
</feature>